<feature type="domain" description="Tetrapyrrole methylase" evidence="6">
    <location>
        <begin position="3"/>
        <end position="185"/>
    </location>
</feature>
<keyword evidence="8" id="KW-1185">Reference proteome</keyword>
<dbReference type="InterPro" id="IPR014776">
    <property type="entry name" value="4pyrrole_Mease_sub2"/>
</dbReference>
<evidence type="ECO:0000256" key="4">
    <source>
        <dbReference type="ARBA" id="ARBA00022679"/>
    </source>
</evidence>
<reference evidence="7 8" key="1">
    <citation type="submission" date="2016-09" db="EMBL/GenBank/DDBJ databases">
        <title>Genomic analysis reveals versatility of anaerobic energy metabolism of Geosporobacter ferrireducens IRF9 of phylum Firmicutes.</title>
        <authorList>
            <person name="Kim S.-J."/>
        </authorList>
    </citation>
    <scope>NUCLEOTIDE SEQUENCE [LARGE SCALE GENOMIC DNA]</scope>
    <source>
        <strain evidence="7 8">IRF9</strain>
    </source>
</reference>
<dbReference type="STRING" id="1424294.Gferi_24240"/>
<keyword evidence="3 7" id="KW-0489">Methyltransferase</keyword>
<dbReference type="Gene3D" id="3.40.1010.10">
    <property type="entry name" value="Cobalt-precorrin-4 Transmethylase, Domain 1"/>
    <property type="match status" value="1"/>
</dbReference>
<dbReference type="Pfam" id="PF00590">
    <property type="entry name" value="TP_methylase"/>
    <property type="match status" value="1"/>
</dbReference>
<evidence type="ECO:0000313" key="7">
    <source>
        <dbReference type="EMBL" id="AOT72385.1"/>
    </source>
</evidence>
<dbReference type="KEGG" id="gfe:Gferi_24240"/>
<evidence type="ECO:0000259" key="6">
    <source>
        <dbReference type="Pfam" id="PF00590"/>
    </source>
</evidence>
<dbReference type="InterPro" id="IPR050714">
    <property type="entry name" value="Cobalamin_biosynth_MTase"/>
</dbReference>
<dbReference type="GO" id="GO:0009236">
    <property type="term" value="P:cobalamin biosynthetic process"/>
    <property type="evidence" value="ECO:0007669"/>
    <property type="project" value="UniProtKB-UniPathway"/>
</dbReference>
<proteinExistence type="predicted"/>
<dbReference type="SUPFAM" id="SSF53790">
    <property type="entry name" value="Tetrapyrrole methylase"/>
    <property type="match status" value="1"/>
</dbReference>
<evidence type="ECO:0000256" key="1">
    <source>
        <dbReference type="ARBA" id="ARBA00004953"/>
    </source>
</evidence>
<dbReference type="PANTHER" id="PTHR43182:SF1">
    <property type="entry name" value="COBALT-PRECORRIN-7 C(5)-METHYLTRANSFERASE"/>
    <property type="match status" value="1"/>
</dbReference>
<evidence type="ECO:0000256" key="2">
    <source>
        <dbReference type="ARBA" id="ARBA00022573"/>
    </source>
</evidence>
<dbReference type="EMBL" id="CP017269">
    <property type="protein sequence ID" value="AOT72385.1"/>
    <property type="molecule type" value="Genomic_DNA"/>
</dbReference>
<dbReference type="InterPro" id="IPR000878">
    <property type="entry name" value="4pyrrol_Mease"/>
</dbReference>
<dbReference type="PANTHER" id="PTHR43182">
    <property type="entry name" value="COBALT-PRECORRIN-6B C(15)-METHYLTRANSFERASE (DECARBOXYLATING)"/>
    <property type="match status" value="1"/>
</dbReference>
<accession>A0A1D8GNB4</accession>
<dbReference type="Proteomes" id="UP000095743">
    <property type="component" value="Chromosome"/>
</dbReference>
<organism evidence="7 8">
    <name type="scientific">Geosporobacter ferrireducens</name>
    <dbReference type="NCBI Taxonomy" id="1424294"/>
    <lineage>
        <taxon>Bacteria</taxon>
        <taxon>Bacillati</taxon>
        <taxon>Bacillota</taxon>
        <taxon>Clostridia</taxon>
        <taxon>Peptostreptococcales</taxon>
        <taxon>Thermotaleaceae</taxon>
        <taxon>Geosporobacter</taxon>
    </lineage>
</organism>
<comment type="pathway">
    <text evidence="1">Cofactor biosynthesis; adenosylcobalamin biosynthesis.</text>
</comment>
<dbReference type="UniPathway" id="UPA00148"/>
<evidence type="ECO:0000256" key="3">
    <source>
        <dbReference type="ARBA" id="ARBA00022603"/>
    </source>
</evidence>
<gene>
    <name evidence="7" type="ORF">Gferi_24240</name>
</gene>
<keyword evidence="5" id="KW-0949">S-adenosyl-L-methionine</keyword>
<evidence type="ECO:0000313" key="8">
    <source>
        <dbReference type="Proteomes" id="UP000095743"/>
    </source>
</evidence>
<keyword evidence="2" id="KW-0169">Cobalamin biosynthesis</keyword>
<keyword evidence="4 7" id="KW-0808">Transferase</keyword>
<dbReference type="InterPro" id="IPR012818">
    <property type="entry name" value="CbiE"/>
</dbReference>
<dbReference type="Gene3D" id="3.30.950.10">
    <property type="entry name" value="Methyltransferase, Cobalt-precorrin-4 Transmethylase, Domain 2"/>
    <property type="match status" value="1"/>
</dbReference>
<protein>
    <submittedName>
        <fullName evidence="7">Precorrin-6y C5,15-methyltransferase (Decarboxylating) subunit CbiE</fullName>
    </submittedName>
</protein>
<dbReference type="RefSeq" id="WP_069980694.1">
    <property type="nucleotide sequence ID" value="NZ_CP017269.1"/>
</dbReference>
<dbReference type="NCBIfam" id="TIGR02467">
    <property type="entry name" value="CbiE"/>
    <property type="match status" value="1"/>
</dbReference>
<dbReference type="GO" id="GO:0032259">
    <property type="term" value="P:methylation"/>
    <property type="evidence" value="ECO:0007669"/>
    <property type="project" value="UniProtKB-KW"/>
</dbReference>
<dbReference type="GO" id="GO:0008276">
    <property type="term" value="F:protein methyltransferase activity"/>
    <property type="evidence" value="ECO:0007669"/>
    <property type="project" value="InterPro"/>
</dbReference>
<dbReference type="AlphaFoldDB" id="A0A1D8GNB4"/>
<evidence type="ECO:0000256" key="5">
    <source>
        <dbReference type="ARBA" id="ARBA00022691"/>
    </source>
</evidence>
<sequence>MHKIYVLGMGPGSKEYILPITTEKILESDVLIGGRRNLQYFEEMDKEKIYIGADLEGVITYAKEQCKEKKVAFLLSGDTGFYSMLKTLKQHFLASEMIVIPGISSFQYLMARIGEPWQDAFIGSLHGRSFDLIQIVASHEKVVLLTDTVNSPKKIASMLITHGFENKTMVVGSNLSYEDEQILQGMPKEILGMQDFNMSVVVIKDGENPMEL</sequence>
<dbReference type="InterPro" id="IPR035996">
    <property type="entry name" value="4pyrrol_Methylase_sf"/>
</dbReference>
<dbReference type="InterPro" id="IPR014777">
    <property type="entry name" value="4pyrrole_Mease_sub1"/>
</dbReference>
<dbReference type="CDD" id="cd11644">
    <property type="entry name" value="Precorrin-6Y-MT"/>
    <property type="match status" value="1"/>
</dbReference>
<name>A0A1D8GNB4_9FIRM</name>